<reference evidence="1 2" key="1">
    <citation type="submission" date="2020-03" db="EMBL/GenBank/DDBJ databases">
        <title>Bradyrhizobium diversity isolated from nodules of Muelleranthus trifoliolatus.</title>
        <authorList>
            <person name="Klepa M."/>
            <person name="Helene L."/>
            <person name="Hungria M."/>
        </authorList>
    </citation>
    <scope>NUCLEOTIDE SEQUENCE [LARGE SCALE GENOMIC DNA]</scope>
    <source>
        <strain evidence="1 2">WSM 1744</strain>
    </source>
</reference>
<evidence type="ECO:0000313" key="2">
    <source>
        <dbReference type="Proteomes" id="UP000528734"/>
    </source>
</evidence>
<gene>
    <name evidence="1" type="ORF">HCN50_23750</name>
</gene>
<evidence type="ECO:0000313" key="1">
    <source>
        <dbReference type="EMBL" id="NOJ49227.1"/>
    </source>
</evidence>
<dbReference type="Proteomes" id="UP000528734">
    <property type="component" value="Unassembled WGS sequence"/>
</dbReference>
<organism evidence="1 2">
    <name type="scientific">Bradyrhizobium archetypum</name>
    <dbReference type="NCBI Taxonomy" id="2721160"/>
    <lineage>
        <taxon>Bacteria</taxon>
        <taxon>Pseudomonadati</taxon>
        <taxon>Pseudomonadota</taxon>
        <taxon>Alphaproteobacteria</taxon>
        <taxon>Hyphomicrobiales</taxon>
        <taxon>Nitrobacteraceae</taxon>
        <taxon>Bradyrhizobium</taxon>
    </lineage>
</organism>
<keyword evidence="2" id="KW-1185">Reference proteome</keyword>
<name>A0A7Y4H9J0_9BRAD</name>
<dbReference type="EMBL" id="JAAVLW010000007">
    <property type="protein sequence ID" value="NOJ49227.1"/>
    <property type="molecule type" value="Genomic_DNA"/>
</dbReference>
<accession>A0A7Y4H9J0</accession>
<proteinExistence type="predicted"/>
<dbReference type="AlphaFoldDB" id="A0A7Y4H9J0"/>
<sequence length="48" mass="5377">MGEADTALYEAKRLGRNRSVVYSSVKLQYVDSSSIQHDGEFTGSERTH</sequence>
<protein>
    <submittedName>
        <fullName evidence="1">GGDEF domain-containing protein</fullName>
    </submittedName>
</protein>
<comment type="caution">
    <text evidence="1">The sequence shown here is derived from an EMBL/GenBank/DDBJ whole genome shotgun (WGS) entry which is preliminary data.</text>
</comment>